<dbReference type="GO" id="GO:0016042">
    <property type="term" value="P:lipid catabolic process"/>
    <property type="evidence" value="ECO:0007669"/>
    <property type="project" value="UniProtKB-KW"/>
</dbReference>
<dbReference type="Pfam" id="PF03403">
    <property type="entry name" value="PAF-AH_p_II"/>
    <property type="match status" value="2"/>
</dbReference>
<dbReference type="Proteomes" id="UP000595437">
    <property type="component" value="Chromosome 5"/>
</dbReference>
<evidence type="ECO:0000256" key="2">
    <source>
        <dbReference type="ARBA" id="ARBA00022801"/>
    </source>
</evidence>
<dbReference type="InterPro" id="IPR029058">
    <property type="entry name" value="AB_hydrolase_fold"/>
</dbReference>
<dbReference type="EMBL" id="CP045894">
    <property type="protein sequence ID" value="QQP55131.1"/>
    <property type="molecule type" value="Genomic_DNA"/>
</dbReference>
<proteinExistence type="predicted"/>
<keyword evidence="6" id="KW-1185">Reference proteome</keyword>
<accession>A0A7T8QU33</accession>
<evidence type="ECO:0000313" key="5">
    <source>
        <dbReference type="EMBL" id="QQP55131.1"/>
    </source>
</evidence>
<dbReference type="GO" id="GO:0003847">
    <property type="term" value="F:1-alkyl-2-acetylglycerophosphocholine esterase activity"/>
    <property type="evidence" value="ECO:0007669"/>
    <property type="project" value="UniProtKB-EC"/>
</dbReference>
<dbReference type="Gene3D" id="3.40.50.1820">
    <property type="entry name" value="alpha/beta hydrolase"/>
    <property type="match status" value="2"/>
</dbReference>
<name>A0A7T8QU33_CALRO</name>
<sequence length="336" mass="37984">MSFGDLSGPHSSTGLTYRLFYPISTSLNNNNVTETSSPWVISTAYLMSLVHFGLGRNVSPVFGGLIHWILRHPRLPIRPHETPLRSYPLVLFSHGLGGNRMTYAKLASHIASHGFVWLLWSIWTDPLRLRIEISPKRSLGSPMSNLRRHTWTPWPFGGCPKVAEGTGLYRLGQGHTMRALLGAASIVSLLSGEDLASYLGALAYDIYADPLSDRPQVLSNHAMSPRILYINNEVFVRKMNQSYLKPLDAGVNQVWTLKGTLHYCQSDVPSVLRNIRWPLSYFIRQKFDFERDERGFNLSVEAFVAFAERLLKGQQPGDDSFREFIEGNKEEFIKGF</sequence>
<gene>
    <name evidence="5" type="ORF">FKW44_008227</name>
</gene>
<organism evidence="5 6">
    <name type="scientific">Caligus rogercresseyi</name>
    <name type="common">Sea louse</name>
    <dbReference type="NCBI Taxonomy" id="217165"/>
    <lineage>
        <taxon>Eukaryota</taxon>
        <taxon>Metazoa</taxon>
        <taxon>Ecdysozoa</taxon>
        <taxon>Arthropoda</taxon>
        <taxon>Crustacea</taxon>
        <taxon>Multicrustacea</taxon>
        <taxon>Hexanauplia</taxon>
        <taxon>Copepoda</taxon>
        <taxon>Siphonostomatoida</taxon>
        <taxon>Caligidae</taxon>
        <taxon>Caligus</taxon>
    </lineage>
</organism>
<dbReference type="EC" id="3.1.1.47" evidence="1"/>
<evidence type="ECO:0000256" key="4">
    <source>
        <dbReference type="ARBA" id="ARBA00023098"/>
    </source>
</evidence>
<keyword evidence="2" id="KW-0378">Hydrolase</keyword>
<keyword evidence="4" id="KW-0443">Lipid metabolism</keyword>
<dbReference type="SUPFAM" id="SSF53474">
    <property type="entry name" value="alpha/beta-Hydrolases"/>
    <property type="match status" value="1"/>
</dbReference>
<feature type="non-terminal residue" evidence="5">
    <location>
        <position position="1"/>
    </location>
</feature>
<dbReference type="PANTHER" id="PTHR10272">
    <property type="entry name" value="PLATELET-ACTIVATING FACTOR ACETYLHYDROLASE"/>
    <property type="match status" value="1"/>
</dbReference>
<evidence type="ECO:0000256" key="1">
    <source>
        <dbReference type="ARBA" id="ARBA00013201"/>
    </source>
</evidence>
<reference evidence="6" key="1">
    <citation type="submission" date="2021-01" db="EMBL/GenBank/DDBJ databases">
        <title>Caligus Genome Assembly.</title>
        <authorList>
            <person name="Gallardo-Escarate C."/>
        </authorList>
    </citation>
    <scope>NUCLEOTIDE SEQUENCE [LARGE SCALE GENOMIC DNA]</scope>
</reference>
<dbReference type="AlphaFoldDB" id="A0A7T8QU33"/>
<protein>
    <recommendedName>
        <fullName evidence="1">1-alkyl-2-acetylglycerophosphocholine esterase</fullName>
        <ecNumber evidence="1">3.1.1.47</ecNumber>
    </recommendedName>
</protein>
<dbReference type="PANTHER" id="PTHR10272:SF0">
    <property type="entry name" value="PLATELET-ACTIVATING FACTOR ACETYLHYDROLASE"/>
    <property type="match status" value="1"/>
</dbReference>
<dbReference type="OrthoDB" id="2363873at2759"/>
<evidence type="ECO:0000313" key="6">
    <source>
        <dbReference type="Proteomes" id="UP000595437"/>
    </source>
</evidence>
<keyword evidence="3" id="KW-0442">Lipid degradation</keyword>
<evidence type="ECO:0000256" key="3">
    <source>
        <dbReference type="ARBA" id="ARBA00022963"/>
    </source>
</evidence>